<reference evidence="2 3" key="1">
    <citation type="journal article" date="2014" name="Genome Announc.">
        <title>Draft Genome Sequence of the Iron-Oxidizing, Acidophilic, and Halotolerant 'Thiobacillus prosperus' Type Strain DSM 5130.</title>
        <authorList>
            <person name="Ossandon F.J."/>
            <person name="Cardenas J.P."/>
            <person name="Corbett M."/>
            <person name="Quatrini R."/>
            <person name="Holmes D.S."/>
            <person name="Watkin E."/>
        </authorList>
    </citation>
    <scope>NUCLEOTIDE SEQUENCE [LARGE SCALE GENOMIC DNA]</scope>
    <source>
        <strain evidence="2 3">DSM 5130</strain>
    </source>
</reference>
<feature type="transmembrane region" description="Helical" evidence="1">
    <location>
        <begin position="97"/>
        <end position="121"/>
    </location>
</feature>
<comment type="caution">
    <text evidence="2">The sequence shown here is derived from an EMBL/GenBank/DDBJ whole genome shotgun (WGS) entry which is preliminary data.</text>
</comment>
<sequence length="174" mass="18426">MSTMNDHQDASDGADGKSGPRFKVECHGFECVNRGILFMLAIGVLLELVGGDGMFRGGLLDRMWVHDALAVTLVLAVAFQLRWWYAIRPSSATGIGGLCAQGVGVCAVSLLCLTGFAGALLGAFAHGGGRLFSEDLVVHHYLVYGVWAYIAAYSIFTLAQLLGGAPTDHGPRRA</sequence>
<evidence type="ECO:0000313" key="2">
    <source>
        <dbReference type="EMBL" id="OBS09218.1"/>
    </source>
</evidence>
<dbReference type="AlphaFoldDB" id="A0A1A6C3T2"/>
<accession>A0A1A6C3T2</accession>
<keyword evidence="3" id="KW-1185">Reference proteome</keyword>
<feature type="transmembrane region" description="Helical" evidence="1">
    <location>
        <begin position="63"/>
        <end position="85"/>
    </location>
</feature>
<gene>
    <name evidence="2" type="ORF">Thpro_021546</name>
</gene>
<evidence type="ECO:0000313" key="3">
    <source>
        <dbReference type="Proteomes" id="UP000029273"/>
    </source>
</evidence>
<name>A0A1A6C3T2_9GAMM</name>
<keyword evidence="1" id="KW-0472">Membrane</keyword>
<dbReference type="EMBL" id="JQSG02000003">
    <property type="protein sequence ID" value="OBS09218.1"/>
    <property type="molecule type" value="Genomic_DNA"/>
</dbReference>
<dbReference type="RefSeq" id="WP_038090572.1">
    <property type="nucleotide sequence ID" value="NZ_JQSG02000003.1"/>
</dbReference>
<dbReference type="OrthoDB" id="5796152at2"/>
<keyword evidence="1" id="KW-0812">Transmembrane</keyword>
<dbReference type="Proteomes" id="UP000029273">
    <property type="component" value="Unassembled WGS sequence"/>
</dbReference>
<organism evidence="2 3">
    <name type="scientific">Acidihalobacter prosperus</name>
    <dbReference type="NCBI Taxonomy" id="160660"/>
    <lineage>
        <taxon>Bacteria</taxon>
        <taxon>Pseudomonadati</taxon>
        <taxon>Pseudomonadota</taxon>
        <taxon>Gammaproteobacteria</taxon>
        <taxon>Chromatiales</taxon>
        <taxon>Ectothiorhodospiraceae</taxon>
        <taxon>Acidihalobacter</taxon>
    </lineage>
</organism>
<proteinExistence type="predicted"/>
<keyword evidence="1" id="KW-1133">Transmembrane helix</keyword>
<protein>
    <submittedName>
        <fullName evidence="2">Uncharacterized protein</fullName>
    </submittedName>
</protein>
<feature type="transmembrane region" description="Helical" evidence="1">
    <location>
        <begin position="141"/>
        <end position="163"/>
    </location>
</feature>
<feature type="transmembrane region" description="Helical" evidence="1">
    <location>
        <begin position="31"/>
        <end position="51"/>
    </location>
</feature>
<evidence type="ECO:0000256" key="1">
    <source>
        <dbReference type="SAM" id="Phobius"/>
    </source>
</evidence>